<dbReference type="STRING" id="387005.A0A183HV73"/>
<keyword evidence="1" id="KW-0175">Coiled coil</keyword>
<evidence type="ECO:0000313" key="3">
    <source>
        <dbReference type="EMBL" id="VDO76096.1"/>
    </source>
</evidence>
<dbReference type="EMBL" id="UZAJ01016402">
    <property type="protein sequence ID" value="VDO76096.1"/>
    <property type="molecule type" value="Genomic_DNA"/>
</dbReference>
<feature type="compositionally biased region" description="Polar residues" evidence="2">
    <location>
        <begin position="70"/>
        <end position="86"/>
    </location>
</feature>
<sequence>MEKYRMGIQYFEKALKISPDRIHPEKRDEVQKHREAMKRNLDATKGRLSDLEKRFVMGNRNAQRKPVQLVSPSVSKPQTVQTTNRHISSERKNINCSVSYRCNLWIFFENISKELKRT</sequence>
<protein>
    <submittedName>
        <fullName evidence="5">TPR_REGION domain-containing protein</fullName>
    </submittedName>
</protein>
<proteinExistence type="predicted"/>
<evidence type="ECO:0000313" key="5">
    <source>
        <dbReference type="WBParaSite" id="OFLC_0001138501-mRNA-1"/>
    </source>
</evidence>
<feature type="coiled-coil region" evidence="1">
    <location>
        <begin position="27"/>
        <end position="54"/>
    </location>
</feature>
<keyword evidence="4" id="KW-1185">Reference proteome</keyword>
<reference evidence="5" key="1">
    <citation type="submission" date="2016-06" db="UniProtKB">
        <authorList>
            <consortium name="WormBaseParasite"/>
        </authorList>
    </citation>
    <scope>IDENTIFICATION</scope>
</reference>
<evidence type="ECO:0000256" key="1">
    <source>
        <dbReference type="SAM" id="Coils"/>
    </source>
</evidence>
<feature type="region of interest" description="Disordered" evidence="2">
    <location>
        <begin position="65"/>
        <end position="86"/>
    </location>
</feature>
<evidence type="ECO:0000313" key="4">
    <source>
        <dbReference type="Proteomes" id="UP000267606"/>
    </source>
</evidence>
<dbReference type="Proteomes" id="UP000267606">
    <property type="component" value="Unassembled WGS sequence"/>
</dbReference>
<name>A0A183HV73_9BILA</name>
<dbReference type="WBParaSite" id="OFLC_0001138501-mRNA-1">
    <property type="protein sequence ID" value="OFLC_0001138501-mRNA-1"/>
    <property type="gene ID" value="OFLC_0001138501"/>
</dbReference>
<gene>
    <name evidence="3" type="ORF">OFLC_LOCUS11394</name>
</gene>
<reference evidence="3 4" key="2">
    <citation type="submission" date="2018-11" db="EMBL/GenBank/DDBJ databases">
        <authorList>
            <consortium name="Pathogen Informatics"/>
        </authorList>
    </citation>
    <scope>NUCLEOTIDE SEQUENCE [LARGE SCALE GENOMIC DNA]</scope>
</reference>
<accession>A0A183HV73</accession>
<organism evidence="5">
    <name type="scientific">Onchocerca flexuosa</name>
    <dbReference type="NCBI Taxonomy" id="387005"/>
    <lineage>
        <taxon>Eukaryota</taxon>
        <taxon>Metazoa</taxon>
        <taxon>Ecdysozoa</taxon>
        <taxon>Nematoda</taxon>
        <taxon>Chromadorea</taxon>
        <taxon>Rhabditida</taxon>
        <taxon>Spirurina</taxon>
        <taxon>Spiruromorpha</taxon>
        <taxon>Filarioidea</taxon>
        <taxon>Onchocercidae</taxon>
        <taxon>Onchocerca</taxon>
    </lineage>
</organism>
<dbReference type="Gene3D" id="1.20.58.80">
    <property type="entry name" value="Phosphotransferase system, lactose/cellobiose-type IIA subunit"/>
    <property type="match status" value="1"/>
</dbReference>
<evidence type="ECO:0000256" key="2">
    <source>
        <dbReference type="SAM" id="MobiDB-lite"/>
    </source>
</evidence>
<dbReference type="AlphaFoldDB" id="A0A183HV73"/>